<feature type="domain" description="Glycosyltransferase 2-like" evidence="1">
    <location>
        <begin position="9"/>
        <end position="135"/>
    </location>
</feature>
<organism evidence="2">
    <name type="scientific">marine sediment metagenome</name>
    <dbReference type="NCBI Taxonomy" id="412755"/>
    <lineage>
        <taxon>unclassified sequences</taxon>
        <taxon>metagenomes</taxon>
        <taxon>ecological metagenomes</taxon>
    </lineage>
</organism>
<dbReference type="SUPFAM" id="SSF53448">
    <property type="entry name" value="Nucleotide-diphospho-sugar transferases"/>
    <property type="match status" value="1"/>
</dbReference>
<dbReference type="Pfam" id="PF00535">
    <property type="entry name" value="Glycos_transf_2"/>
    <property type="match status" value="1"/>
</dbReference>
<name>A0A0F9JB72_9ZZZZ</name>
<evidence type="ECO:0000259" key="1">
    <source>
        <dbReference type="Pfam" id="PF00535"/>
    </source>
</evidence>
<dbReference type="InterPro" id="IPR001173">
    <property type="entry name" value="Glyco_trans_2-like"/>
</dbReference>
<dbReference type="AlphaFoldDB" id="A0A0F9JB72"/>
<dbReference type="Gene3D" id="3.90.550.10">
    <property type="entry name" value="Spore Coat Polysaccharide Biosynthesis Protein SpsA, Chain A"/>
    <property type="match status" value="1"/>
</dbReference>
<dbReference type="InterPro" id="IPR029044">
    <property type="entry name" value="Nucleotide-diphossugar_trans"/>
</dbReference>
<evidence type="ECO:0000313" key="2">
    <source>
        <dbReference type="EMBL" id="KKM67054.1"/>
    </source>
</evidence>
<protein>
    <recommendedName>
        <fullName evidence="1">Glycosyltransferase 2-like domain-containing protein</fullName>
    </recommendedName>
</protein>
<gene>
    <name evidence="2" type="ORF">LCGC14_1475010</name>
</gene>
<reference evidence="2" key="1">
    <citation type="journal article" date="2015" name="Nature">
        <title>Complex archaea that bridge the gap between prokaryotes and eukaryotes.</title>
        <authorList>
            <person name="Spang A."/>
            <person name="Saw J.H."/>
            <person name="Jorgensen S.L."/>
            <person name="Zaremba-Niedzwiedzka K."/>
            <person name="Martijn J."/>
            <person name="Lind A.E."/>
            <person name="van Eijk R."/>
            <person name="Schleper C."/>
            <person name="Guy L."/>
            <person name="Ettema T.J."/>
        </authorList>
    </citation>
    <scope>NUCLEOTIDE SEQUENCE</scope>
</reference>
<accession>A0A0F9JB72</accession>
<dbReference type="EMBL" id="LAZR01010418">
    <property type="protein sequence ID" value="KKM67054.1"/>
    <property type="molecule type" value="Genomic_DNA"/>
</dbReference>
<sequence length="305" mass="36165">MSKNIVLRVAWNRAEMLQVTIEHEIVAREYYKFSDDLITLFVLDKGYTKDVIDVIKKYPYEHRVTVRNSHHGLTKNILLGMKEAFEMTSDYVIYIEDDICIHKTYFQYMDLLLNMDNVKVSVYSAYTPENGEEINEVFRTHRYAAWGSIIMKEFFEDYILPCITPVYYKDYNSRSRFVVSLNQNYQEHWGDEGYKYGSRGDCHNEQAGMLNRLVDVAMIEEDKYVIMPDINRQTHIGFYGKNRPGKLSGKSFDERLVNLRFIVDNNKLYEMTKSKQYDDFHPFSPKLDDWNGTLYLSKDVIHWGK</sequence>
<comment type="caution">
    <text evidence="2">The sequence shown here is derived from an EMBL/GenBank/DDBJ whole genome shotgun (WGS) entry which is preliminary data.</text>
</comment>
<proteinExistence type="predicted"/>